<dbReference type="InterPro" id="IPR001599">
    <property type="entry name" value="Macroglobln_a2"/>
</dbReference>
<dbReference type="Pfam" id="PF17973">
    <property type="entry name" value="bMG10"/>
    <property type="match status" value="1"/>
</dbReference>
<dbReference type="Pfam" id="PF17972">
    <property type="entry name" value="bMG5"/>
    <property type="match status" value="1"/>
</dbReference>
<reference evidence="5 6" key="1">
    <citation type="submission" date="2013-07" db="EMBL/GenBank/DDBJ databases">
        <title>Comparative Genomic and Metabolomic Analysis of Twelve Strains of Pseudoalteromonas luteoviolacea.</title>
        <authorList>
            <person name="Vynne N.G."/>
            <person name="Mansson M."/>
            <person name="Gram L."/>
        </authorList>
    </citation>
    <scope>NUCLEOTIDE SEQUENCE [LARGE SCALE GENOMIC DNA]</scope>
    <source>
        <strain evidence="5 6">S4060-1</strain>
    </source>
</reference>
<name>A0A167NAV6_9GAMM</name>
<dbReference type="SMART" id="SM01359">
    <property type="entry name" value="A2M_N_2"/>
    <property type="match status" value="1"/>
</dbReference>
<evidence type="ECO:0008006" key="7">
    <source>
        <dbReference type="Google" id="ProtNLM"/>
    </source>
</evidence>
<dbReference type="InterPro" id="IPR041246">
    <property type="entry name" value="Bact_MG10"/>
</dbReference>
<dbReference type="GO" id="GO:0005615">
    <property type="term" value="C:extracellular space"/>
    <property type="evidence" value="ECO:0007669"/>
    <property type="project" value="InterPro"/>
</dbReference>
<comment type="similarity">
    <text evidence="1">Belongs to the protease inhibitor I39 (alpha-2-macroglobulin) family. Bacterial alpha-2-macroglobulin subfamily.</text>
</comment>
<dbReference type="EMBL" id="AUXX01000011">
    <property type="protein sequence ID" value="KZN67845.1"/>
    <property type="molecule type" value="Genomic_DNA"/>
</dbReference>
<dbReference type="Pfam" id="PF07703">
    <property type="entry name" value="A2M_BRD"/>
    <property type="match status" value="1"/>
</dbReference>
<feature type="domain" description="Alpha-2-macroglobulin" evidence="4">
    <location>
        <begin position="818"/>
        <end position="905"/>
    </location>
</feature>
<dbReference type="Pfam" id="PF00207">
    <property type="entry name" value="A2M"/>
    <property type="match status" value="1"/>
</dbReference>
<protein>
    <recommendedName>
        <fullName evidence="7">Alpha-2-macroglobulin domain-containing protein</fullName>
    </recommendedName>
</protein>
<dbReference type="CDD" id="cd02891">
    <property type="entry name" value="A2M_like"/>
    <property type="match status" value="1"/>
</dbReference>
<dbReference type="InterPro" id="IPR041462">
    <property type="entry name" value="Bact_A2M_MG6"/>
</dbReference>
<comment type="caution">
    <text evidence="5">The sequence shown here is derived from an EMBL/GenBank/DDBJ whole genome shotgun (WGS) entry which is preliminary data.</text>
</comment>
<evidence type="ECO:0000256" key="1">
    <source>
        <dbReference type="ARBA" id="ARBA00010556"/>
    </source>
</evidence>
<dbReference type="InterPro" id="IPR021868">
    <property type="entry name" value="Alpha_2_Macroglob_MG3"/>
</dbReference>
<dbReference type="GO" id="GO:0004866">
    <property type="term" value="F:endopeptidase inhibitor activity"/>
    <property type="evidence" value="ECO:0007669"/>
    <property type="project" value="InterPro"/>
</dbReference>
<dbReference type="Pfam" id="PF07678">
    <property type="entry name" value="TED_complement"/>
    <property type="match status" value="1"/>
</dbReference>
<dbReference type="RefSeq" id="WP_081225417.1">
    <property type="nucleotide sequence ID" value="NZ_AUXX01000011.1"/>
</dbReference>
<dbReference type="Gene3D" id="2.60.40.1930">
    <property type="match status" value="1"/>
</dbReference>
<dbReference type="PANTHER" id="PTHR40094">
    <property type="entry name" value="ALPHA-2-MACROGLOBULIN HOMOLOG"/>
    <property type="match status" value="1"/>
</dbReference>
<evidence type="ECO:0000259" key="4">
    <source>
        <dbReference type="SMART" id="SM01360"/>
    </source>
</evidence>
<accession>A0A167NAV6</accession>
<feature type="domain" description="Alpha-2-macroglobulin bait region" evidence="3">
    <location>
        <begin position="613"/>
        <end position="754"/>
    </location>
</feature>
<dbReference type="Pfam" id="PF01835">
    <property type="entry name" value="MG2"/>
    <property type="match status" value="1"/>
</dbReference>
<gene>
    <name evidence="5" type="ORF">N478_16615</name>
</gene>
<dbReference type="SUPFAM" id="SSF48239">
    <property type="entry name" value="Terpenoid cyclases/Protein prenyltransferases"/>
    <property type="match status" value="1"/>
</dbReference>
<keyword evidence="2" id="KW-0732">Signal</keyword>
<dbReference type="PATRIC" id="fig|1365257.3.peg.1742"/>
<dbReference type="InterPro" id="IPR008930">
    <property type="entry name" value="Terpenoid_cyclase/PrenylTrfase"/>
</dbReference>
<evidence type="ECO:0000313" key="6">
    <source>
        <dbReference type="Proteomes" id="UP000076661"/>
    </source>
</evidence>
<dbReference type="InterPro" id="IPR011626">
    <property type="entry name" value="Alpha-macroglobulin_TED"/>
</dbReference>
<evidence type="ECO:0000259" key="3">
    <source>
        <dbReference type="SMART" id="SM01359"/>
    </source>
</evidence>
<dbReference type="InterPro" id="IPR041203">
    <property type="entry name" value="Bact_A2M_MG5"/>
</dbReference>
<organism evidence="5 6">
    <name type="scientific">Pseudoalteromonas luteoviolacea S4060-1</name>
    <dbReference type="NCBI Taxonomy" id="1365257"/>
    <lineage>
        <taxon>Bacteria</taxon>
        <taxon>Pseudomonadati</taxon>
        <taxon>Pseudomonadota</taxon>
        <taxon>Gammaproteobacteria</taxon>
        <taxon>Alteromonadales</taxon>
        <taxon>Pseudoalteromonadaceae</taxon>
        <taxon>Pseudoalteromonas</taxon>
    </lineage>
</organism>
<proteinExistence type="inferred from homology"/>
<dbReference type="PANTHER" id="PTHR40094:SF1">
    <property type="entry name" value="UBIQUITIN DOMAIN-CONTAINING PROTEIN"/>
    <property type="match status" value="1"/>
</dbReference>
<dbReference type="InterPro" id="IPR002890">
    <property type="entry name" value="MG2"/>
</dbReference>
<dbReference type="Gene3D" id="1.50.10.20">
    <property type="match status" value="1"/>
</dbReference>
<dbReference type="InterPro" id="IPR011625">
    <property type="entry name" value="A2M_N_BRD"/>
</dbReference>
<dbReference type="Pfam" id="PF17962">
    <property type="entry name" value="bMG6"/>
    <property type="match status" value="1"/>
</dbReference>
<sequence length="1498" mass="168058">MNIRNVQTYVVLCFCLFILLGWHTPLKAENKTRQAPHVAIVGSGPLVPKGNGQAIPVSYKNAKEVDVEILHLTSPHDFLSRHYLNDTIYPSSLDRLSYSFNSVFADRYTLPDHKPETTHSAKLPIPKHLASGWYIVTVKAAGTFDDIKVKHMLLTELGIQARIQKSNAFFSINRLKNGSSVSNAKVSIYRNHKLHRQGRTDENGNLHFAFSAQQNDIVLVEHEQSGTTPEIALLPLREVPLDLSAYALGGRPYQDVEAYLYSNRDLVRPGDSLPVNVLLRDHDGFAHESETLTLTVKNPHQDEIIKETLTVSEAGLFQKQLITANDWPTGRYTVGVQLDPSANQSIGEFHFQLEEFVPERMDLQVTPASTFVYAGKKNHINLSGKYLFGSPAAGNQFTTDISHHPVRHFTGPYKDFIVGQDFYLSSRYKSLPKKRMSEEGTASVAISTPSARNIKSPISTKVFFALQESGGAAVQRSATFTSWKDTSIPALKPLTKTFKYSSDAVFDVALLSPDGQQLETGSVQLTLHYDQGQYYWMFEEGIGWTRQKQDQWRQEQQIVVDLNATTTRVELPVSWGNYKLEAMDLNSGSKTVHHFYAGWYRGYRQYPAKPEHLQLSLDKTAYSSGEHAKITFDSPIDGELLLTLEADKVLWSKKLAVKQGQFEVSIPIDPALNRHDLYVTASVFGHQQSAPKRYLGISPLKLDRANREIKLTATLPESIEPLQTISIPVTASGVTAGEATWVTVSMVDKGIINLSRFSPQSPYDFLFAQRRYSGDIVDLYSRQYDPRPNPFAQSRFGSDNNSNNTNRNDDLVESKTIQLMSKPVKVVNGEARIELTLPDYNGEAQLIVTAFNDVQVGQLVQDQIIRMPLVAELSVPRFLVPGDLSSVAIDLHNISGETKQLSVNLLADTGVQITNQTEQHIELEHGKRWSHAQSIMVSKTSPDDIVTFTLTVQGQDIEVNRSWRVPIKYLEPKATNVTTHMLEPGKSLTINQGSWSGLNMIAGKEGKLLISHVPILNIAEYAAELHSYPYGCAEQTTSKAWPFALKHPQLKRFQQSALSQNTKLNSNEDFLSATVKRLKTMQKTTGGFGLWGSYSVEKPWLTVYVTDLLTHIDKNYPEIVPQNMLQDAQYRVLRYARGDFVDGLTSRNEEATAAKSYAAYFSSRMGKVSYSDIEALHLRAHPSQLSLLHLAAAYANTGASAQSTALLNQYEQQTRSQHYFYDYGSDIRDQALATLTLDDIAQLQDLSDQAHKLRSTLLEQLPEQVTAQPWLSTQERAALLRGAVSATQYNQQSLKVQVNQEQLIHTGLLEKALKPGTTVTNTGSKSLYVQQLAKGYVRYDDNIANQVNPFNTINMKHLLRRWFTLDGQPMDDNLTLKVGDRVVVVLDVLSKERIHDALLVDHIPAGFVLENPALLQELNIEQLLPDGVILANTEHQEYRHDRYVAAADIRKGKQQFAYLLRAEIPGIYGNPPSFMESMYRPQKHVLYTQYPSTLSIER</sequence>
<dbReference type="Proteomes" id="UP000076661">
    <property type="component" value="Unassembled WGS sequence"/>
</dbReference>
<evidence type="ECO:0000313" key="5">
    <source>
        <dbReference type="EMBL" id="KZN67845.1"/>
    </source>
</evidence>
<evidence type="ECO:0000256" key="2">
    <source>
        <dbReference type="ARBA" id="ARBA00022729"/>
    </source>
</evidence>
<dbReference type="InterPro" id="IPR051802">
    <property type="entry name" value="YfhM-like"/>
</dbReference>
<dbReference type="Pfam" id="PF11974">
    <property type="entry name" value="bMG3"/>
    <property type="match status" value="1"/>
</dbReference>
<dbReference type="SMART" id="SM01360">
    <property type="entry name" value="A2M"/>
    <property type="match status" value="1"/>
</dbReference>